<dbReference type="InterPro" id="IPR051449">
    <property type="entry name" value="ABC-2_transporter_component"/>
</dbReference>
<evidence type="ECO:0000313" key="9">
    <source>
        <dbReference type="Proteomes" id="UP000429595"/>
    </source>
</evidence>
<keyword evidence="2" id="KW-1003">Cell membrane</keyword>
<dbReference type="PANTHER" id="PTHR30294">
    <property type="entry name" value="MEMBRANE COMPONENT OF ABC TRANSPORTER YHHJ-RELATED"/>
    <property type="match status" value="1"/>
</dbReference>
<organism evidence="8 9">
    <name type="scientific">Bacillus aerolatus</name>
    <dbReference type="NCBI Taxonomy" id="2653354"/>
    <lineage>
        <taxon>Bacteria</taxon>
        <taxon>Bacillati</taxon>
        <taxon>Bacillota</taxon>
        <taxon>Bacilli</taxon>
        <taxon>Bacillales</taxon>
        <taxon>Bacillaceae</taxon>
        <taxon>Bacillus</taxon>
    </lineage>
</organism>
<evidence type="ECO:0000256" key="1">
    <source>
        <dbReference type="ARBA" id="ARBA00004651"/>
    </source>
</evidence>
<dbReference type="Gene3D" id="3.40.1710.10">
    <property type="entry name" value="abc type-2 transporter like domain"/>
    <property type="match status" value="1"/>
</dbReference>
<feature type="transmembrane region" description="Helical" evidence="6">
    <location>
        <begin position="214"/>
        <end position="234"/>
    </location>
</feature>
<gene>
    <name evidence="8" type="ORF">F9802_05935</name>
</gene>
<keyword evidence="9" id="KW-1185">Reference proteome</keyword>
<dbReference type="GO" id="GO:0005886">
    <property type="term" value="C:plasma membrane"/>
    <property type="evidence" value="ECO:0007669"/>
    <property type="project" value="UniProtKB-SubCell"/>
</dbReference>
<comment type="subcellular location">
    <subcellularLocation>
        <location evidence="1">Cell membrane</location>
        <topology evidence="1">Multi-pass membrane protein</topology>
    </subcellularLocation>
</comment>
<dbReference type="Pfam" id="PF12698">
    <property type="entry name" value="ABC2_membrane_3"/>
    <property type="match status" value="1"/>
</dbReference>
<comment type="caution">
    <text evidence="8">The sequence shown here is derived from an EMBL/GenBank/DDBJ whole genome shotgun (WGS) entry which is preliminary data.</text>
</comment>
<name>A0A6I1FII2_9BACI</name>
<evidence type="ECO:0000256" key="3">
    <source>
        <dbReference type="ARBA" id="ARBA00022692"/>
    </source>
</evidence>
<evidence type="ECO:0000256" key="5">
    <source>
        <dbReference type="ARBA" id="ARBA00023136"/>
    </source>
</evidence>
<feature type="domain" description="ABC-2 type transporter transmembrane" evidence="7">
    <location>
        <begin position="23"/>
        <end position="357"/>
    </location>
</feature>
<feature type="transmembrane region" description="Helical" evidence="6">
    <location>
        <begin position="21"/>
        <end position="41"/>
    </location>
</feature>
<sequence length="398" mass="44601">MKGGKQVGIYYEKWKQLMRKPVTWLLFLMPIAASVGFGMLFTKQQTELTIPIVIVDEDQSSTSDAVIQGLKSQTGLTVKEMPASAAKKQLLQGEVDSVFIIKKHFQTELRKGKRDGLIELWTSPSSVAAGIVREIAASEIIKQTSAAKAANKVVSLYKQKYEDQGERSEIWQQAYDYTMDQWQPEPLMTIQYKIGSDKRQDTNKEKATLLFSPYLGLWSFFTMLSCFIFSDWAVKERWTIFPRIRASSIGLPAYLSQCAAAHLIIQLIQAGFAFVVFRYLNVINGGIVVFSVMAVFVLFSTVIGLLLAVFHTHAGPFYLTALSTALLFALFGGSFFPAGELFSFIQKLSEMFPQTALAAAENKDRLTDPLVWESVFAMAAVVLISWPLIVWKAGREYD</sequence>
<dbReference type="PANTHER" id="PTHR30294:SF29">
    <property type="entry name" value="MULTIDRUG ABC TRANSPORTER PERMEASE YBHS-RELATED"/>
    <property type="match status" value="1"/>
</dbReference>
<dbReference type="AlphaFoldDB" id="A0A6I1FII2"/>
<evidence type="ECO:0000313" key="8">
    <source>
        <dbReference type="EMBL" id="KAB7708237.1"/>
    </source>
</evidence>
<keyword evidence="4 6" id="KW-1133">Transmembrane helix</keyword>
<dbReference type="EMBL" id="WEIO01000002">
    <property type="protein sequence ID" value="KAB7708237.1"/>
    <property type="molecule type" value="Genomic_DNA"/>
</dbReference>
<reference evidence="8 9" key="1">
    <citation type="submission" date="2019-10" db="EMBL/GenBank/DDBJ databases">
        <title>Bacillus aerolatum sp. nov., isolated from bioaerosol of sport playgrounds.</title>
        <authorList>
            <person name="Chen P."/>
            <person name="Zhang G."/>
        </authorList>
    </citation>
    <scope>NUCLEOTIDE SEQUENCE [LARGE SCALE GENOMIC DNA]</scope>
    <source>
        <strain evidence="8 9">CX253</strain>
    </source>
</reference>
<dbReference type="GO" id="GO:0140359">
    <property type="term" value="F:ABC-type transporter activity"/>
    <property type="evidence" value="ECO:0007669"/>
    <property type="project" value="InterPro"/>
</dbReference>
<accession>A0A6I1FII2</accession>
<feature type="transmembrane region" description="Helical" evidence="6">
    <location>
        <begin position="286"/>
        <end position="310"/>
    </location>
</feature>
<evidence type="ECO:0000256" key="6">
    <source>
        <dbReference type="SAM" id="Phobius"/>
    </source>
</evidence>
<feature type="transmembrane region" description="Helical" evidence="6">
    <location>
        <begin position="317"/>
        <end position="338"/>
    </location>
</feature>
<evidence type="ECO:0000259" key="7">
    <source>
        <dbReference type="Pfam" id="PF12698"/>
    </source>
</evidence>
<evidence type="ECO:0000256" key="4">
    <source>
        <dbReference type="ARBA" id="ARBA00022989"/>
    </source>
</evidence>
<dbReference type="Proteomes" id="UP000429595">
    <property type="component" value="Unassembled WGS sequence"/>
</dbReference>
<keyword evidence="3 6" id="KW-0812">Transmembrane</keyword>
<feature type="transmembrane region" description="Helical" evidence="6">
    <location>
        <begin position="254"/>
        <end position="280"/>
    </location>
</feature>
<evidence type="ECO:0000256" key="2">
    <source>
        <dbReference type="ARBA" id="ARBA00022475"/>
    </source>
</evidence>
<dbReference type="InterPro" id="IPR013525">
    <property type="entry name" value="ABC2_TM"/>
</dbReference>
<feature type="transmembrane region" description="Helical" evidence="6">
    <location>
        <begin position="370"/>
        <end position="391"/>
    </location>
</feature>
<keyword evidence="5 6" id="KW-0472">Membrane</keyword>
<proteinExistence type="predicted"/>
<protein>
    <recommendedName>
        <fullName evidence="7">ABC-2 type transporter transmembrane domain-containing protein</fullName>
    </recommendedName>
</protein>